<name>A0A165J3I8_EXIGL</name>
<feature type="region of interest" description="Disordered" evidence="18">
    <location>
        <begin position="179"/>
        <end position="207"/>
    </location>
</feature>
<dbReference type="PANTHER" id="PTHR23077">
    <property type="entry name" value="AAA-FAMILY ATPASE"/>
    <property type="match status" value="1"/>
</dbReference>
<feature type="domain" description="AAA+ ATPase" evidence="19">
    <location>
        <begin position="675"/>
        <end position="810"/>
    </location>
</feature>
<keyword evidence="9" id="KW-0067">ATP-binding</keyword>
<evidence type="ECO:0000256" key="3">
    <source>
        <dbReference type="ARBA" id="ARBA00022448"/>
    </source>
</evidence>
<keyword evidence="5" id="KW-0962">Peroxisome biogenesis</keyword>
<feature type="region of interest" description="Disordered" evidence="18">
    <location>
        <begin position="269"/>
        <end position="308"/>
    </location>
</feature>
<evidence type="ECO:0000256" key="9">
    <source>
        <dbReference type="ARBA" id="ARBA00022840"/>
    </source>
</evidence>
<dbReference type="FunFam" id="1.10.8.60:FF:000105">
    <property type="entry name" value="PeRoXisome assembly factor"/>
    <property type="match status" value="1"/>
</dbReference>
<keyword evidence="21" id="KW-1185">Reference proteome</keyword>
<dbReference type="PROSITE" id="PS00674">
    <property type="entry name" value="AAA"/>
    <property type="match status" value="1"/>
</dbReference>
<keyword evidence="8" id="KW-0378">Hydrolase</keyword>
<dbReference type="InParanoid" id="A0A165J3I8"/>
<dbReference type="GO" id="GO:0005829">
    <property type="term" value="C:cytosol"/>
    <property type="evidence" value="ECO:0007669"/>
    <property type="project" value="UniProtKB-SubCell"/>
</dbReference>
<evidence type="ECO:0000256" key="15">
    <source>
        <dbReference type="ARBA" id="ARBA00046271"/>
    </source>
</evidence>
<organism evidence="20 21">
    <name type="scientific">Exidia glandulosa HHB12029</name>
    <dbReference type="NCBI Taxonomy" id="1314781"/>
    <lineage>
        <taxon>Eukaryota</taxon>
        <taxon>Fungi</taxon>
        <taxon>Dikarya</taxon>
        <taxon>Basidiomycota</taxon>
        <taxon>Agaricomycotina</taxon>
        <taxon>Agaricomycetes</taxon>
        <taxon>Auriculariales</taxon>
        <taxon>Exidiaceae</taxon>
        <taxon>Exidia</taxon>
    </lineage>
</organism>
<evidence type="ECO:0000256" key="17">
    <source>
        <dbReference type="ARBA" id="ARBA00064205"/>
    </source>
</evidence>
<reference evidence="20 21" key="1">
    <citation type="journal article" date="2016" name="Mol. Biol. Evol.">
        <title>Comparative Genomics of Early-Diverging Mushroom-Forming Fungi Provides Insights into the Origins of Lignocellulose Decay Capabilities.</title>
        <authorList>
            <person name="Nagy L.G."/>
            <person name="Riley R."/>
            <person name="Tritt A."/>
            <person name="Adam C."/>
            <person name="Daum C."/>
            <person name="Floudas D."/>
            <person name="Sun H."/>
            <person name="Yadav J.S."/>
            <person name="Pangilinan J."/>
            <person name="Larsson K.H."/>
            <person name="Matsuura K."/>
            <person name="Barry K."/>
            <person name="Labutti K."/>
            <person name="Kuo R."/>
            <person name="Ohm R.A."/>
            <person name="Bhattacharya S.S."/>
            <person name="Shirouzu T."/>
            <person name="Yoshinaga Y."/>
            <person name="Martin F.M."/>
            <person name="Grigoriev I.V."/>
            <person name="Hibbett D.S."/>
        </authorList>
    </citation>
    <scope>NUCLEOTIDE SEQUENCE [LARGE SCALE GENOMIC DNA]</scope>
    <source>
        <strain evidence="20 21">HHB12029</strain>
    </source>
</reference>
<dbReference type="CDD" id="cd19526">
    <property type="entry name" value="RecA-like_PEX1_r2"/>
    <property type="match status" value="1"/>
</dbReference>
<evidence type="ECO:0000313" key="20">
    <source>
        <dbReference type="EMBL" id="KZV94281.1"/>
    </source>
</evidence>
<dbReference type="SUPFAM" id="SSF54585">
    <property type="entry name" value="Cdc48 domain 2-like"/>
    <property type="match status" value="1"/>
</dbReference>
<dbReference type="SMART" id="SM00382">
    <property type="entry name" value="AAA"/>
    <property type="match status" value="2"/>
</dbReference>
<feature type="region of interest" description="Disordered" evidence="18">
    <location>
        <begin position="975"/>
        <end position="996"/>
    </location>
</feature>
<accession>A0A165J3I8</accession>
<feature type="compositionally biased region" description="Polar residues" evidence="18">
    <location>
        <begin position="191"/>
        <end position="206"/>
    </location>
</feature>
<comment type="catalytic activity">
    <reaction evidence="16">
        <text>ATP + H2O = ADP + phosphate + H(+)</text>
        <dbReference type="Rhea" id="RHEA:13065"/>
        <dbReference type="ChEBI" id="CHEBI:15377"/>
        <dbReference type="ChEBI" id="CHEBI:15378"/>
        <dbReference type="ChEBI" id="CHEBI:30616"/>
        <dbReference type="ChEBI" id="CHEBI:43474"/>
        <dbReference type="ChEBI" id="CHEBI:456216"/>
    </reaction>
    <physiologicalReaction direction="left-to-right" evidence="16">
        <dbReference type="Rhea" id="RHEA:13066"/>
    </physiologicalReaction>
</comment>
<evidence type="ECO:0000259" key="19">
    <source>
        <dbReference type="SMART" id="SM00382"/>
    </source>
</evidence>
<evidence type="ECO:0000256" key="16">
    <source>
        <dbReference type="ARBA" id="ARBA00048778"/>
    </source>
</evidence>
<dbReference type="GO" id="GO:0016887">
    <property type="term" value="F:ATP hydrolysis activity"/>
    <property type="evidence" value="ECO:0007669"/>
    <property type="project" value="InterPro"/>
</dbReference>
<dbReference type="SUPFAM" id="SSF52540">
    <property type="entry name" value="P-loop containing nucleoside triphosphate hydrolases"/>
    <property type="match status" value="2"/>
</dbReference>
<feature type="non-terminal residue" evidence="20">
    <location>
        <position position="1"/>
    </location>
</feature>
<evidence type="ECO:0000313" key="21">
    <source>
        <dbReference type="Proteomes" id="UP000077266"/>
    </source>
</evidence>
<dbReference type="Pfam" id="PF09262">
    <property type="entry name" value="PEX-1N"/>
    <property type="match status" value="1"/>
</dbReference>
<keyword evidence="3" id="KW-0813">Transport</keyword>
<sequence length="996" mass="106322">MPRQATIRYVSLRNSLVNLPLSLYAPLVEHRVRAQGVAVHLSGNVKGKNVSAHVGWTGLAAASSLALRGAGASETVEIDPQYAASLGFAEGVMVEIGLLHDLPVAKHVATEPCSADDWEIIELHANYIEESLLSQVRVASVGQEVDAWVLGRTRVRFRVVSTDPPGPCMLSTDTEVSIAPKSRTVPRPASKPSTTEPVASTSTPSFSKPGVPLRVIPASLVKGLSVPSTSATEATLLVAPHTLESLSLAPSALVRVKALRPPFTLSKATAPANATSEPVARVLKPQERDAAPATKDPKKSDQEAKEETPVVARLLSDASVPIGQAVCIGVGSALVADWDIREPTPATTTTAPSITSELFVVPSSVLVLLIDMLRRPARLSGVDALLDEGTNYILHSFAVSAPSVTGLLVLGRPGSGRTSVAREVARRVQGKTCAHIIYRDMSSLAEDRPSVIKDAWRDLLDRSRWSSPAVLVLDNLDVVVGAEVEHADSSRQRHLAELFLSLFKGSKGGVAVIVTAKGTANLHPLLATSHLFGVHLGLKSPGREARREILATLISTHLSTSSHLELDPTEPPNYISLAGTTEGYSVSDLEDLVKRSVGCAVERACELTPALSARDFDIAQRDFVPLALRDVQQSGKGDVRWGDIGGLKETRRVLRETLEWPTKYGPIFAGCPLRLRSGLLLYGYPGCGKTLLASAVARECGLNFISVKGPELLNKYIGASEKSVRELFERASAAKPCVLFFDEFDSIAPKRGHDSTGVTDRVVNQMLTQMDGAEGLDGVYVLAATSRPDLIDPALLRPGRLDKALLCNMPDGNERLEILRVVARKVSLSPDVDLSDYTTQTEGYSGADLQALVYNAHLDAVHETMLLPQSSDTGSGNGQDGRSVRVKQFGAGELGQKSAAEETALQRRMAAMMNPRRSGSGSPVKPMTNGEHAAPMPKIEVDDGHLLKALRGMKPSLPADERARLDWIYAKFSSDRSEGLPAPSGGGGVGQRASLM</sequence>
<keyword evidence="4" id="KW-0963">Cytoplasm</keyword>
<comment type="similarity">
    <text evidence="2">Belongs to the AAA ATPase family.</text>
</comment>
<dbReference type="AlphaFoldDB" id="A0A165J3I8"/>
<dbReference type="STRING" id="1314781.A0A165J3I8"/>
<dbReference type="Gene3D" id="3.40.50.300">
    <property type="entry name" value="P-loop containing nucleotide triphosphate hydrolases"/>
    <property type="match status" value="2"/>
</dbReference>
<dbReference type="InterPro" id="IPR027417">
    <property type="entry name" value="P-loop_NTPase"/>
</dbReference>
<dbReference type="Gene3D" id="1.10.8.60">
    <property type="match status" value="2"/>
</dbReference>
<evidence type="ECO:0000256" key="8">
    <source>
        <dbReference type="ARBA" id="ARBA00022801"/>
    </source>
</evidence>
<dbReference type="Proteomes" id="UP000077266">
    <property type="component" value="Unassembled WGS sequence"/>
</dbReference>
<dbReference type="InterPro" id="IPR015342">
    <property type="entry name" value="PEX1-N_C-lobe"/>
</dbReference>
<evidence type="ECO:0000256" key="12">
    <source>
        <dbReference type="ARBA" id="ARBA00023140"/>
    </source>
</evidence>
<evidence type="ECO:0000256" key="6">
    <source>
        <dbReference type="ARBA" id="ARBA00022737"/>
    </source>
</evidence>
<evidence type="ECO:0000256" key="2">
    <source>
        <dbReference type="ARBA" id="ARBA00006914"/>
    </source>
</evidence>
<evidence type="ECO:0000256" key="11">
    <source>
        <dbReference type="ARBA" id="ARBA00023136"/>
    </source>
</evidence>
<dbReference type="PANTHER" id="PTHR23077:SF12">
    <property type="entry name" value="PEROXISOMAL ATPASE PEX1"/>
    <property type="match status" value="1"/>
</dbReference>
<feature type="domain" description="AAA+ ATPase" evidence="19">
    <location>
        <begin position="403"/>
        <end position="542"/>
    </location>
</feature>
<dbReference type="InterPro" id="IPR003959">
    <property type="entry name" value="ATPase_AAA_core"/>
</dbReference>
<dbReference type="InterPro" id="IPR003593">
    <property type="entry name" value="AAA+_ATPase"/>
</dbReference>
<feature type="region of interest" description="Disordered" evidence="18">
    <location>
        <begin position="914"/>
        <end position="936"/>
    </location>
</feature>
<evidence type="ECO:0000256" key="10">
    <source>
        <dbReference type="ARBA" id="ARBA00022927"/>
    </source>
</evidence>
<dbReference type="SUPFAM" id="SSF50692">
    <property type="entry name" value="ADC-like"/>
    <property type="match status" value="1"/>
</dbReference>
<evidence type="ECO:0000256" key="18">
    <source>
        <dbReference type="SAM" id="MobiDB-lite"/>
    </source>
</evidence>
<dbReference type="InterPro" id="IPR041569">
    <property type="entry name" value="AAA_lid_3"/>
</dbReference>
<keyword evidence="10" id="KW-0653">Protein transport</keyword>
<dbReference type="GO" id="GO:0005524">
    <property type="term" value="F:ATP binding"/>
    <property type="evidence" value="ECO:0007669"/>
    <property type="project" value="UniProtKB-KW"/>
</dbReference>
<dbReference type="GO" id="GO:0005778">
    <property type="term" value="C:peroxisomal membrane"/>
    <property type="evidence" value="ECO:0007669"/>
    <property type="project" value="UniProtKB-SubCell"/>
</dbReference>
<dbReference type="InterPro" id="IPR009010">
    <property type="entry name" value="Asp_de-COase-like_dom_sf"/>
</dbReference>
<dbReference type="GO" id="GO:0016558">
    <property type="term" value="P:protein import into peroxisome matrix"/>
    <property type="evidence" value="ECO:0007669"/>
    <property type="project" value="TreeGrafter"/>
</dbReference>
<protein>
    <recommendedName>
        <fullName evidence="14">Peroxisomal ATPase PEX1</fullName>
    </recommendedName>
    <alternativeName>
        <fullName evidence="13">Peroxin-1</fullName>
    </alternativeName>
</protein>
<feature type="compositionally biased region" description="Basic and acidic residues" evidence="18">
    <location>
        <begin position="284"/>
        <end position="308"/>
    </location>
</feature>
<gene>
    <name evidence="20" type="ORF">EXIGLDRAFT_737172</name>
</gene>
<dbReference type="FunFam" id="3.40.50.300:FF:000149">
    <property type="entry name" value="Nuclear valosin-containing protein-like"/>
    <property type="match status" value="1"/>
</dbReference>
<dbReference type="Pfam" id="PF00004">
    <property type="entry name" value="AAA"/>
    <property type="match status" value="2"/>
</dbReference>
<dbReference type="EMBL" id="KV425975">
    <property type="protein sequence ID" value="KZV94281.1"/>
    <property type="molecule type" value="Genomic_DNA"/>
</dbReference>
<keyword evidence="7" id="KW-0547">Nucleotide-binding</keyword>
<evidence type="ECO:0000256" key="14">
    <source>
        <dbReference type="ARBA" id="ARBA00034532"/>
    </source>
</evidence>
<dbReference type="InterPro" id="IPR050168">
    <property type="entry name" value="AAA_ATPase_domain"/>
</dbReference>
<evidence type="ECO:0000256" key="7">
    <source>
        <dbReference type="ARBA" id="ARBA00022741"/>
    </source>
</evidence>
<dbReference type="Gene3D" id="3.10.330.10">
    <property type="match status" value="1"/>
</dbReference>
<proteinExistence type="inferred from homology"/>
<dbReference type="InterPro" id="IPR003960">
    <property type="entry name" value="ATPase_AAA_CS"/>
</dbReference>
<dbReference type="OrthoDB" id="2187at2759"/>
<evidence type="ECO:0000256" key="13">
    <source>
        <dbReference type="ARBA" id="ARBA00032509"/>
    </source>
</evidence>
<keyword evidence="12" id="KW-0576">Peroxisome</keyword>
<comment type="subcellular location">
    <subcellularLocation>
        <location evidence="1">Cytoplasm</location>
        <location evidence="1">Cytosol</location>
    </subcellularLocation>
    <subcellularLocation>
        <location evidence="15">Peroxisome membrane</location>
    </subcellularLocation>
</comment>
<evidence type="ECO:0000256" key="4">
    <source>
        <dbReference type="ARBA" id="ARBA00022490"/>
    </source>
</evidence>
<comment type="subunit">
    <text evidence="17">Interacts with PEX6; forming the PEX1-PEX6 AAA ATPase complex, which is composed of a heterohexamer formed by a trimer of PEX1-PEX6 dimers.</text>
</comment>
<dbReference type="FunCoup" id="A0A165J3I8">
    <property type="interactions" value="426"/>
</dbReference>
<evidence type="ECO:0000256" key="5">
    <source>
        <dbReference type="ARBA" id="ARBA00022593"/>
    </source>
</evidence>
<evidence type="ECO:0000256" key="1">
    <source>
        <dbReference type="ARBA" id="ARBA00004514"/>
    </source>
</evidence>
<dbReference type="InterPro" id="IPR029067">
    <property type="entry name" value="CDC48_domain_2-like_sf"/>
</dbReference>
<keyword evidence="6" id="KW-0677">Repeat</keyword>
<dbReference type="Pfam" id="PF17862">
    <property type="entry name" value="AAA_lid_3"/>
    <property type="match status" value="1"/>
</dbReference>
<keyword evidence="11" id="KW-0472">Membrane</keyword>